<accession>A0A4Y2QBU2</accession>
<dbReference type="Proteomes" id="UP000499080">
    <property type="component" value="Unassembled WGS sequence"/>
</dbReference>
<name>A0A4Y2QBU2_ARAVE</name>
<gene>
    <name evidence="3" type="ORF">AVEN_192838_1</name>
    <name evidence="2" type="ORF">AVEN_91446_1</name>
</gene>
<evidence type="ECO:0000313" key="4">
    <source>
        <dbReference type="Proteomes" id="UP000499080"/>
    </source>
</evidence>
<organism evidence="3 4">
    <name type="scientific">Araneus ventricosus</name>
    <name type="common">Orbweaver spider</name>
    <name type="synonym">Epeira ventricosa</name>
    <dbReference type="NCBI Taxonomy" id="182803"/>
    <lineage>
        <taxon>Eukaryota</taxon>
        <taxon>Metazoa</taxon>
        <taxon>Ecdysozoa</taxon>
        <taxon>Arthropoda</taxon>
        <taxon>Chelicerata</taxon>
        <taxon>Arachnida</taxon>
        <taxon>Araneae</taxon>
        <taxon>Araneomorphae</taxon>
        <taxon>Entelegynae</taxon>
        <taxon>Araneoidea</taxon>
        <taxon>Araneidae</taxon>
        <taxon>Araneus</taxon>
    </lineage>
</organism>
<dbReference type="AlphaFoldDB" id="A0A4Y2QBU2"/>
<evidence type="ECO:0000313" key="2">
    <source>
        <dbReference type="EMBL" id="GBN60674.1"/>
    </source>
</evidence>
<comment type="caution">
    <text evidence="3">The sequence shown here is derived from an EMBL/GenBank/DDBJ whole genome shotgun (WGS) entry which is preliminary data.</text>
</comment>
<proteinExistence type="predicted"/>
<feature type="region of interest" description="Disordered" evidence="1">
    <location>
        <begin position="34"/>
        <end position="58"/>
    </location>
</feature>
<sequence length="166" mass="17988">MKVLIALVQKSVSTEARKLVKSQTLYISVPSVQKNPDVSAVPSSKPSDSTAKASPPITNLPIPSSPSVVLVSKKALASPDFFLFVKSLKSVKLRKDSPTKTNNSITKAENILKVHTTSHREVLTTVPENDNICTHQSALKPFDTAKLNVRGLGRLTCSYQSSLFQT</sequence>
<dbReference type="EMBL" id="BGPR01013446">
    <property type="protein sequence ID" value="GBN60674.1"/>
    <property type="molecule type" value="Genomic_DNA"/>
</dbReference>
<evidence type="ECO:0000313" key="3">
    <source>
        <dbReference type="EMBL" id="GBN60702.1"/>
    </source>
</evidence>
<feature type="compositionally biased region" description="Polar residues" evidence="1">
    <location>
        <begin position="34"/>
        <end position="52"/>
    </location>
</feature>
<dbReference type="EMBL" id="BGPR01013451">
    <property type="protein sequence ID" value="GBN60702.1"/>
    <property type="molecule type" value="Genomic_DNA"/>
</dbReference>
<reference evidence="3 4" key="1">
    <citation type="journal article" date="2019" name="Sci. Rep.">
        <title>Orb-weaving spider Araneus ventricosus genome elucidates the spidroin gene catalogue.</title>
        <authorList>
            <person name="Kono N."/>
            <person name="Nakamura H."/>
            <person name="Ohtoshi R."/>
            <person name="Moran D.A.P."/>
            <person name="Shinohara A."/>
            <person name="Yoshida Y."/>
            <person name="Fujiwara M."/>
            <person name="Mori M."/>
            <person name="Tomita M."/>
            <person name="Arakawa K."/>
        </authorList>
    </citation>
    <scope>NUCLEOTIDE SEQUENCE [LARGE SCALE GENOMIC DNA]</scope>
</reference>
<keyword evidence="4" id="KW-1185">Reference proteome</keyword>
<protein>
    <submittedName>
        <fullName evidence="3">Uncharacterized protein</fullName>
    </submittedName>
</protein>
<evidence type="ECO:0000256" key="1">
    <source>
        <dbReference type="SAM" id="MobiDB-lite"/>
    </source>
</evidence>